<feature type="domain" description="Solute-binding protein family 3/N-terminal" evidence="9">
    <location>
        <begin position="480"/>
        <end position="703"/>
    </location>
</feature>
<evidence type="ECO:0000256" key="8">
    <source>
        <dbReference type="SAM" id="Phobius"/>
    </source>
</evidence>
<dbReference type="GO" id="GO:0015293">
    <property type="term" value="F:symporter activity"/>
    <property type="evidence" value="ECO:0007669"/>
    <property type="project" value="InterPro"/>
</dbReference>
<feature type="transmembrane region" description="Helical" evidence="8">
    <location>
        <begin position="330"/>
        <end position="358"/>
    </location>
</feature>
<dbReference type="SUPFAM" id="SSF118215">
    <property type="entry name" value="Proton glutamate symport protein"/>
    <property type="match status" value="1"/>
</dbReference>
<proteinExistence type="inferred from homology"/>
<dbReference type="CDD" id="cd13530">
    <property type="entry name" value="PBP2_peptides_like"/>
    <property type="match status" value="1"/>
</dbReference>
<feature type="transmembrane region" description="Helical" evidence="8">
    <location>
        <begin position="12"/>
        <end position="33"/>
    </location>
</feature>
<feature type="transmembrane region" description="Helical" evidence="8">
    <location>
        <begin position="45"/>
        <end position="70"/>
    </location>
</feature>
<evidence type="ECO:0000256" key="4">
    <source>
        <dbReference type="ARBA" id="ARBA00022692"/>
    </source>
</evidence>
<dbReference type="EMBL" id="LNXV01000013">
    <property type="protein sequence ID" value="KTC83834.1"/>
    <property type="molecule type" value="Genomic_DNA"/>
</dbReference>
<dbReference type="GO" id="GO:0016020">
    <property type="term" value="C:membrane"/>
    <property type="evidence" value="ECO:0007669"/>
    <property type="project" value="UniProtKB-SubCell"/>
</dbReference>
<keyword evidence="5" id="KW-0732">Signal</keyword>
<feature type="transmembrane region" description="Helical" evidence="8">
    <location>
        <begin position="378"/>
        <end position="399"/>
    </location>
</feature>
<evidence type="ECO:0000256" key="3">
    <source>
        <dbReference type="ARBA" id="ARBA00022448"/>
    </source>
</evidence>
<feature type="transmembrane region" description="Helical" evidence="8">
    <location>
        <begin position="178"/>
        <end position="197"/>
    </location>
</feature>
<dbReference type="Gene3D" id="1.10.3860.10">
    <property type="entry name" value="Sodium:dicarboxylate symporter"/>
    <property type="match status" value="1"/>
</dbReference>
<accession>A0A0W0SKA7</accession>
<keyword evidence="7 8" id="KW-0472">Membrane</keyword>
<dbReference type="SUPFAM" id="SSF53850">
    <property type="entry name" value="Periplasmic binding protein-like II"/>
    <property type="match status" value="1"/>
</dbReference>
<evidence type="ECO:0000256" key="1">
    <source>
        <dbReference type="ARBA" id="ARBA00004141"/>
    </source>
</evidence>
<dbReference type="Pfam" id="PF00375">
    <property type="entry name" value="SDF"/>
    <property type="match status" value="1"/>
</dbReference>
<feature type="transmembrane region" description="Helical" evidence="8">
    <location>
        <begin position="140"/>
        <end position="158"/>
    </location>
</feature>
<reference evidence="10 11" key="1">
    <citation type="submission" date="2015-11" db="EMBL/GenBank/DDBJ databases">
        <title>Genomic analysis of 38 Legionella species identifies large and diverse effector repertoires.</title>
        <authorList>
            <person name="Burstein D."/>
            <person name="Amaro F."/>
            <person name="Zusman T."/>
            <person name="Lifshitz Z."/>
            <person name="Cohen O."/>
            <person name="Gilbert J.A."/>
            <person name="Pupko T."/>
            <person name="Shuman H.A."/>
            <person name="Segal G."/>
        </authorList>
    </citation>
    <scope>NUCLEOTIDE SEQUENCE [LARGE SCALE GENOMIC DNA]</scope>
    <source>
        <strain evidence="10 11">ATCC 43878</strain>
    </source>
</reference>
<feature type="transmembrane region" description="Helical" evidence="8">
    <location>
        <begin position="299"/>
        <end position="318"/>
    </location>
</feature>
<gene>
    <name evidence="10" type="primary">dctA</name>
    <name evidence="10" type="ORF">Lbru_1657</name>
</gene>
<dbReference type="SMART" id="SM00062">
    <property type="entry name" value="PBPb"/>
    <property type="match status" value="1"/>
</dbReference>
<keyword evidence="3" id="KW-0813">Transport</keyword>
<feature type="transmembrane region" description="Helical" evidence="8">
    <location>
        <begin position="209"/>
        <end position="238"/>
    </location>
</feature>
<comment type="similarity">
    <text evidence="2">Belongs to the bacterial solute-binding protein 3 family.</text>
</comment>
<evidence type="ECO:0000259" key="9">
    <source>
        <dbReference type="SMART" id="SM00062"/>
    </source>
</evidence>
<feature type="transmembrane region" description="Helical" evidence="8">
    <location>
        <begin position="82"/>
        <end position="103"/>
    </location>
</feature>
<dbReference type="PATRIC" id="fig|29422.6.peg.1758"/>
<dbReference type="PANTHER" id="PTHR35936">
    <property type="entry name" value="MEMBRANE-BOUND LYTIC MUREIN TRANSGLYCOSYLASE F"/>
    <property type="match status" value="1"/>
</dbReference>
<dbReference type="InterPro" id="IPR001991">
    <property type="entry name" value="Na-dicarboxylate_symporter"/>
</dbReference>
<dbReference type="Gene3D" id="3.40.190.10">
    <property type="entry name" value="Periplasmic binding protein-like II"/>
    <property type="match status" value="2"/>
</dbReference>
<dbReference type="Pfam" id="PF00497">
    <property type="entry name" value="SBP_bac_3"/>
    <property type="match status" value="1"/>
</dbReference>
<evidence type="ECO:0000256" key="6">
    <source>
        <dbReference type="ARBA" id="ARBA00022989"/>
    </source>
</evidence>
<organism evidence="10 11">
    <name type="scientific">Legionella brunensis</name>
    <dbReference type="NCBI Taxonomy" id="29422"/>
    <lineage>
        <taxon>Bacteria</taxon>
        <taxon>Pseudomonadati</taxon>
        <taxon>Pseudomonadota</taxon>
        <taxon>Gammaproteobacteria</taxon>
        <taxon>Legionellales</taxon>
        <taxon>Legionellaceae</taxon>
        <taxon>Legionella</taxon>
    </lineage>
</organism>
<feature type="transmembrane region" description="Helical" evidence="8">
    <location>
        <begin position="408"/>
        <end position="427"/>
    </location>
</feature>
<protein>
    <submittedName>
        <fullName evidence="10">C4-dicarboxylic acid, orotate and citrate transporter</fullName>
    </submittedName>
</protein>
<keyword evidence="6 8" id="KW-1133">Transmembrane helix</keyword>
<evidence type="ECO:0000256" key="7">
    <source>
        <dbReference type="ARBA" id="ARBA00023136"/>
    </source>
</evidence>
<dbReference type="InterPro" id="IPR001638">
    <property type="entry name" value="Solute-binding_3/MltF_N"/>
</dbReference>
<keyword evidence="4 8" id="KW-0812">Transmembrane</keyword>
<evidence type="ECO:0000256" key="5">
    <source>
        <dbReference type="ARBA" id="ARBA00022729"/>
    </source>
</evidence>
<comment type="caution">
    <text evidence="10">The sequence shown here is derived from an EMBL/GenBank/DDBJ whole genome shotgun (WGS) entry which is preliminary data.</text>
</comment>
<evidence type="ECO:0000256" key="2">
    <source>
        <dbReference type="ARBA" id="ARBA00010333"/>
    </source>
</evidence>
<keyword evidence="11" id="KW-1185">Reference proteome</keyword>
<dbReference type="PANTHER" id="PTHR35936:SF19">
    <property type="entry name" value="AMINO-ACID-BINDING PROTEIN YXEM-RELATED"/>
    <property type="match status" value="1"/>
</dbReference>
<comment type="subcellular location">
    <subcellularLocation>
        <location evidence="1">Membrane</location>
        <topology evidence="1">Multi-pass membrane protein</topology>
    </subcellularLocation>
</comment>
<dbReference type="Proteomes" id="UP000054742">
    <property type="component" value="Unassembled WGS sequence"/>
</dbReference>
<feature type="transmembrane region" description="Helical" evidence="8">
    <location>
        <begin position="250"/>
        <end position="267"/>
    </location>
</feature>
<name>A0A0W0SKA7_9GAMM</name>
<dbReference type="STRING" id="29422.Lbru_1657"/>
<sequence>MAMQSIKPNLELNLTFQVFCGVLLGIFTGIFLGNYTAVLRPVGQIYVMLMQSVVYPYIIASLLHGLGSLTPAIAKKLFKKNWFLYLFFVIVSFSLIGVLTLAIPKSQSSILGPLTVHPTFEGFLKRLIPDNLFTALVNNYMPAIIIFCLLFGSALQHYKSKEPIFEILNAVKSTSLKVWNWIILGSPYAAFALMAYTMGTISFLTFENIAIYLILFFIGCLVFIFWLLPGLIISFVPVRYKEIMHLLKGALLISIATSLSVAALPYIEVCANKLLARGKELNEKNDEIVTTISSISYPFGQIGNFFLYLFIIFAAYYFQHPLFLENMGNFFLIILTYFSSLGSPSTTVESVSFLASWADLPKTTAELYVGLFPITRYGQVPVSVMGMALIAIVGTFAYFNRLKIRKHFLIFCLLSTFLPLFLFVIFLTKFKFISPSELSLLNFRFPPELTQGVKVSMDPINIPSTLATPGDLQNIRKNKLLRVGYNEHMIPFVYFNKYHELVGYDVAYMYNLARVLGVELVFIHFDFPNLITDLNANKFDIAIGSIYVIPDRLLHVAYTQAYFSDQPAFIVKKDKIDDYKDVNAIKNKNLKIAVFDDPVMIPLAEENFSKSQLVIIPNMDVLVDYPEIDAALWTLEHTQAWAGAHPGYASVMPYGLKSEAPLLMAYMVRKQEQDFLWFLNYWLKIKESDGFQQEQYEHWILGKPVRNKDERWSIIHNVLHWV</sequence>
<dbReference type="AlphaFoldDB" id="A0A0W0SKA7"/>
<evidence type="ECO:0000313" key="10">
    <source>
        <dbReference type="EMBL" id="KTC83834.1"/>
    </source>
</evidence>
<dbReference type="InterPro" id="IPR036458">
    <property type="entry name" value="Na:dicarbo_symporter_sf"/>
</dbReference>
<evidence type="ECO:0000313" key="11">
    <source>
        <dbReference type="Proteomes" id="UP000054742"/>
    </source>
</evidence>